<organism evidence="6 7">
    <name type="scientific">Solanum pennellii</name>
    <name type="common">Tomato</name>
    <name type="synonym">Lycopersicon pennellii</name>
    <dbReference type="NCBI Taxonomy" id="28526"/>
    <lineage>
        <taxon>Eukaryota</taxon>
        <taxon>Viridiplantae</taxon>
        <taxon>Streptophyta</taxon>
        <taxon>Embryophyta</taxon>
        <taxon>Tracheophyta</taxon>
        <taxon>Spermatophyta</taxon>
        <taxon>Magnoliopsida</taxon>
        <taxon>eudicotyledons</taxon>
        <taxon>Gunneridae</taxon>
        <taxon>Pentapetalae</taxon>
        <taxon>asterids</taxon>
        <taxon>lamiids</taxon>
        <taxon>Solanales</taxon>
        <taxon>Solanaceae</taxon>
        <taxon>Solanoideae</taxon>
        <taxon>Solaneae</taxon>
        <taxon>Solanum</taxon>
        <taxon>Solanum subgen. Lycopersicon</taxon>
    </lineage>
</organism>
<dbReference type="RefSeq" id="XP_027774344.1">
    <property type="nucleotide sequence ID" value="XM_027918543.1"/>
</dbReference>
<accession>A0ABM1VF26</accession>
<dbReference type="PANTHER" id="PTHR10641:SF1377">
    <property type="entry name" value="MYB-RELATED PROTEIN MYB4-LIKE"/>
    <property type="match status" value="1"/>
</dbReference>
<gene>
    <name evidence="7" type="primary">LOC107025460</name>
</gene>
<dbReference type="PANTHER" id="PTHR10641">
    <property type="entry name" value="MYB FAMILY TRANSCRIPTION FACTOR"/>
    <property type="match status" value="1"/>
</dbReference>
<reference evidence="7" key="2">
    <citation type="submission" date="2025-08" db="UniProtKB">
        <authorList>
            <consortium name="RefSeq"/>
        </authorList>
    </citation>
    <scope>IDENTIFICATION</scope>
</reference>
<dbReference type="InterPro" id="IPR009057">
    <property type="entry name" value="Homeodomain-like_sf"/>
</dbReference>
<keyword evidence="3" id="KW-0539">Nucleus</keyword>
<evidence type="ECO:0000313" key="6">
    <source>
        <dbReference type="Proteomes" id="UP000694930"/>
    </source>
</evidence>
<dbReference type="Gene3D" id="1.10.10.60">
    <property type="entry name" value="Homeodomain-like"/>
    <property type="match status" value="2"/>
</dbReference>
<dbReference type="CDD" id="cd00167">
    <property type="entry name" value="SANT"/>
    <property type="match status" value="2"/>
</dbReference>
<keyword evidence="2" id="KW-0238">DNA-binding</keyword>
<dbReference type="PROSITE" id="PS50090">
    <property type="entry name" value="MYB_LIKE"/>
    <property type="match status" value="2"/>
</dbReference>
<dbReference type="SUPFAM" id="SSF46689">
    <property type="entry name" value="Homeodomain-like"/>
    <property type="match status" value="1"/>
</dbReference>
<keyword evidence="6" id="KW-1185">Reference proteome</keyword>
<dbReference type="InterPro" id="IPR017930">
    <property type="entry name" value="Myb_dom"/>
</dbReference>
<sequence>MVRTPCHDENGRKKGTWTPEEDRKLAAYITKYGSWNWRQLPKYAGLMRCGKSCRLRWMNYLRPDLKKGNYSHEEEELIIKLHNELGNRWSAITAKLPGRSDNDVKNHWHAHLKKRPRLTNTYSSTSEQFTESSQFDSQNHDQQSYEDGYNLSNTINGMDWIEENNNHIKTMEKLSSYSYYKFVKGYRPRHQSGMVITMFGSRENWEETDSRKHPKRVQQMITVEIRRVYSTDSINIDD</sequence>
<evidence type="ECO:0000259" key="4">
    <source>
        <dbReference type="PROSITE" id="PS50090"/>
    </source>
</evidence>
<dbReference type="GeneID" id="107025460"/>
<evidence type="ECO:0000256" key="2">
    <source>
        <dbReference type="ARBA" id="ARBA00023125"/>
    </source>
</evidence>
<feature type="domain" description="HTH myb-type" evidence="5">
    <location>
        <begin position="62"/>
        <end position="116"/>
    </location>
</feature>
<dbReference type="InterPro" id="IPR001005">
    <property type="entry name" value="SANT/Myb"/>
</dbReference>
<dbReference type="SMART" id="SM00717">
    <property type="entry name" value="SANT"/>
    <property type="match status" value="2"/>
</dbReference>
<dbReference type="PROSITE" id="PS51294">
    <property type="entry name" value="HTH_MYB"/>
    <property type="match status" value="2"/>
</dbReference>
<dbReference type="InterPro" id="IPR015495">
    <property type="entry name" value="Myb_TF_plants"/>
</dbReference>
<evidence type="ECO:0000256" key="3">
    <source>
        <dbReference type="ARBA" id="ARBA00023242"/>
    </source>
</evidence>
<dbReference type="Pfam" id="PF00249">
    <property type="entry name" value="Myb_DNA-binding"/>
    <property type="match status" value="2"/>
</dbReference>
<reference evidence="6" key="1">
    <citation type="journal article" date="2014" name="Nat. Genet.">
        <title>The genome of the stress-tolerant wild tomato species Solanum pennellii.</title>
        <authorList>
            <person name="Bolger A."/>
            <person name="Scossa F."/>
            <person name="Bolger M.E."/>
            <person name="Lanz C."/>
            <person name="Maumus F."/>
            <person name="Tohge T."/>
            <person name="Quesneville H."/>
            <person name="Alseekh S."/>
            <person name="Sorensen I."/>
            <person name="Lichtenstein G."/>
            <person name="Fich E.A."/>
            <person name="Conte M."/>
            <person name="Keller H."/>
            <person name="Schneeberger K."/>
            <person name="Schwacke R."/>
            <person name="Ofner I."/>
            <person name="Vrebalov J."/>
            <person name="Xu Y."/>
            <person name="Osorio S."/>
            <person name="Aflitos S.A."/>
            <person name="Schijlen E."/>
            <person name="Jimenez-Gomez J.M."/>
            <person name="Ryngajllo M."/>
            <person name="Kimura S."/>
            <person name="Kumar R."/>
            <person name="Koenig D."/>
            <person name="Headland L.R."/>
            <person name="Maloof J.N."/>
            <person name="Sinha N."/>
            <person name="van Ham R.C."/>
            <person name="Lankhorst R.K."/>
            <person name="Mao L."/>
            <person name="Vogel A."/>
            <person name="Arsova B."/>
            <person name="Panstruga R."/>
            <person name="Fei Z."/>
            <person name="Rose J.K."/>
            <person name="Zamir D."/>
            <person name="Carrari F."/>
            <person name="Giovannoni J.J."/>
            <person name="Weigel D."/>
            <person name="Usadel B."/>
            <person name="Fernie A.R."/>
        </authorList>
    </citation>
    <scope>NUCLEOTIDE SEQUENCE [LARGE SCALE GENOMIC DNA]</scope>
    <source>
        <strain evidence="6">cv. LA0716</strain>
    </source>
</reference>
<comment type="subcellular location">
    <subcellularLocation>
        <location evidence="1">Nucleus</location>
    </subcellularLocation>
</comment>
<evidence type="ECO:0000256" key="1">
    <source>
        <dbReference type="ARBA" id="ARBA00004123"/>
    </source>
</evidence>
<protein>
    <submittedName>
        <fullName evidence="7">Transcription factor MYB14-like</fullName>
    </submittedName>
</protein>
<dbReference type="Proteomes" id="UP000694930">
    <property type="component" value="Chromosome 7"/>
</dbReference>
<evidence type="ECO:0000313" key="7">
    <source>
        <dbReference type="RefSeq" id="XP_027774344.1"/>
    </source>
</evidence>
<evidence type="ECO:0000259" key="5">
    <source>
        <dbReference type="PROSITE" id="PS51294"/>
    </source>
</evidence>
<feature type="domain" description="Myb-like" evidence="4">
    <location>
        <begin position="9"/>
        <end position="61"/>
    </location>
</feature>
<name>A0ABM1VF26_SOLPN</name>
<proteinExistence type="predicted"/>
<feature type="domain" description="HTH myb-type" evidence="5">
    <location>
        <begin position="9"/>
        <end position="61"/>
    </location>
</feature>
<feature type="domain" description="Myb-like" evidence="4">
    <location>
        <begin position="62"/>
        <end position="112"/>
    </location>
</feature>